<dbReference type="STRING" id="363754.RHSP_43132"/>
<dbReference type="AlphaFoldDB" id="N6VCG3"/>
<evidence type="ECO:0000256" key="10">
    <source>
        <dbReference type="SAM" id="Phobius"/>
    </source>
</evidence>
<feature type="transmembrane region" description="Helical" evidence="10">
    <location>
        <begin position="244"/>
        <end position="261"/>
    </location>
</feature>
<dbReference type="SUPFAM" id="SSF103473">
    <property type="entry name" value="MFS general substrate transporter"/>
    <property type="match status" value="2"/>
</dbReference>
<dbReference type="EMBL" id="AQHN01000013">
    <property type="protein sequence ID" value="ENN88722.1"/>
    <property type="molecule type" value="Genomic_DNA"/>
</dbReference>
<keyword evidence="5" id="KW-0762">Sugar transport</keyword>
<reference evidence="12 13" key="1">
    <citation type="journal article" date="2012" name="BMC Genomics">
        <title>Genomic basis of broad host range and environmental adaptability of Rhizobium tropici CIAT 899 and Rhizobium sp. PRF 81 which are used in inoculants for common bean (Phaseolus vulgaris L.).</title>
        <authorList>
            <person name="Ormeno-Orrillo E."/>
            <person name="Menna P."/>
            <person name="Almeida L.G."/>
            <person name="Ollero F.J."/>
            <person name="Nicolas M.F."/>
            <person name="Pains Rodrigues E."/>
            <person name="Shigueyoshi Nakatani A."/>
            <person name="Silva Batista J.S."/>
            <person name="Oliveira Chueire L.M."/>
            <person name="Souza R.C."/>
            <person name="Ribeiro Vasconcelos A.T."/>
            <person name="Megias M."/>
            <person name="Hungria M."/>
            <person name="Martinez-Romero E."/>
        </authorList>
    </citation>
    <scope>NUCLEOTIDE SEQUENCE [LARGE SCALE GENOMIC DNA]</scope>
    <source>
        <strain evidence="12 13">PRF 81</strain>
    </source>
</reference>
<accession>N6VCG3</accession>
<evidence type="ECO:0000313" key="13">
    <source>
        <dbReference type="Proteomes" id="UP000012429"/>
    </source>
</evidence>
<dbReference type="Proteomes" id="UP000012429">
    <property type="component" value="Unassembled WGS sequence"/>
</dbReference>
<dbReference type="PROSITE" id="PS50850">
    <property type="entry name" value="MFS"/>
    <property type="match status" value="1"/>
</dbReference>
<evidence type="ECO:0000256" key="7">
    <source>
        <dbReference type="ARBA" id="ARBA00022989"/>
    </source>
</evidence>
<dbReference type="GO" id="GO:0022857">
    <property type="term" value="F:transmembrane transporter activity"/>
    <property type="evidence" value="ECO:0007669"/>
    <property type="project" value="InterPro"/>
</dbReference>
<feature type="transmembrane region" description="Helical" evidence="10">
    <location>
        <begin position="311"/>
        <end position="331"/>
    </location>
</feature>
<keyword evidence="8 10" id="KW-0472">Membrane</keyword>
<dbReference type="InterPro" id="IPR020846">
    <property type="entry name" value="MFS_dom"/>
</dbReference>
<feature type="transmembrane region" description="Helical" evidence="10">
    <location>
        <begin position="402"/>
        <end position="420"/>
    </location>
</feature>
<evidence type="ECO:0000256" key="5">
    <source>
        <dbReference type="ARBA" id="ARBA00022597"/>
    </source>
</evidence>
<feature type="transmembrane region" description="Helical" evidence="10">
    <location>
        <begin position="109"/>
        <end position="126"/>
    </location>
</feature>
<keyword evidence="4" id="KW-1003">Cell membrane</keyword>
<feature type="transmembrane region" description="Helical" evidence="10">
    <location>
        <begin position="337"/>
        <end position="359"/>
    </location>
</feature>
<dbReference type="InterPro" id="IPR036259">
    <property type="entry name" value="MFS_trans_sf"/>
</dbReference>
<keyword evidence="7 10" id="KW-1133">Transmembrane helix</keyword>
<proteinExistence type="inferred from homology"/>
<feature type="transmembrane region" description="Helical" evidence="10">
    <location>
        <begin position="173"/>
        <end position="194"/>
    </location>
</feature>
<dbReference type="GO" id="GO:0005886">
    <property type="term" value="C:plasma membrane"/>
    <property type="evidence" value="ECO:0007669"/>
    <property type="project" value="UniProtKB-SubCell"/>
</dbReference>
<keyword evidence="6 10" id="KW-0812">Transmembrane</keyword>
<keyword evidence="3" id="KW-0813">Transport</keyword>
<keyword evidence="13" id="KW-1185">Reference proteome</keyword>
<comment type="caution">
    <text evidence="12">The sequence shown here is derived from an EMBL/GenBank/DDBJ whole genome shotgun (WGS) entry which is preliminary data.</text>
</comment>
<feature type="domain" description="Major facilitator superfamily (MFS) profile" evidence="11">
    <location>
        <begin position="42"/>
        <end position="424"/>
    </location>
</feature>
<comment type="similarity">
    <text evidence="2">Belongs to the major facilitator superfamily. Set transporter family.</text>
</comment>
<evidence type="ECO:0000256" key="1">
    <source>
        <dbReference type="ARBA" id="ARBA00004651"/>
    </source>
</evidence>
<feature type="transmembrane region" description="Helical" evidence="10">
    <location>
        <begin position="48"/>
        <end position="69"/>
    </location>
</feature>
<dbReference type="PATRIC" id="fig|363754.4.peg.1291"/>
<evidence type="ECO:0000256" key="6">
    <source>
        <dbReference type="ARBA" id="ARBA00022692"/>
    </source>
</evidence>
<evidence type="ECO:0000259" key="11">
    <source>
        <dbReference type="PROSITE" id="PS50850"/>
    </source>
</evidence>
<dbReference type="OrthoDB" id="9061072at2"/>
<protein>
    <submittedName>
        <fullName evidence="12">Putative transporter protein</fullName>
    </submittedName>
</protein>
<feature type="region of interest" description="Disordered" evidence="9">
    <location>
        <begin position="1"/>
        <end position="24"/>
    </location>
</feature>
<dbReference type="PANTHER" id="PTHR23535">
    <property type="entry name" value="SUGAR EFFLUX TRANSPORTER A-RELATED"/>
    <property type="match status" value="1"/>
</dbReference>
<feature type="transmembrane region" description="Helical" evidence="10">
    <location>
        <begin position="371"/>
        <end position="396"/>
    </location>
</feature>
<sequence>MHVEPEQQNKQPATTDWDGMDAQSLKSSGRTTAIQQVWASPLYRGATLALFLSGLGTSASLPQIVVFLVKELGTSMPVAGLYYLTGLTAPVAGYLVGRYSDRAGKRLSLFRLCAMAGFLGWMGFALSNAPWMPFVIGAVVLAFSGSATSQLFTAIHDDLNRNPAGANESVVAIIRMALTAGWIVGPFIGAWLAAETGLRTMFWATAICFVAQIAPLGTLSVSVSPKLKTKHATGKASSPSWSDMMPLLAFTGLYVLVYAGEPIKYGFLLLYMEENLGVDPGVRGAVIGTQPLIELLLMPFSVMLARRIGTLWLMCIAAACGVAANLCFAAWPSAIGMFAGQTLMGGVWGLYMVLGLIVAQRLLPNAVATASAIFMSSSALAMALGGGVGGIGVAYLGLPNVFYLPAVFSLVAMIGLAIMARRGVIE</sequence>
<evidence type="ECO:0000256" key="4">
    <source>
        <dbReference type="ARBA" id="ARBA00022475"/>
    </source>
</evidence>
<dbReference type="InterPro" id="IPR011701">
    <property type="entry name" value="MFS"/>
</dbReference>
<evidence type="ECO:0000313" key="12">
    <source>
        <dbReference type="EMBL" id="ENN88722.1"/>
    </source>
</evidence>
<name>N6VCG3_9HYPH</name>
<feature type="transmembrane region" description="Helical" evidence="10">
    <location>
        <begin position="81"/>
        <end position="97"/>
    </location>
</feature>
<evidence type="ECO:0000256" key="9">
    <source>
        <dbReference type="SAM" id="MobiDB-lite"/>
    </source>
</evidence>
<gene>
    <name evidence="12" type="ORF">RHSP_43132</name>
</gene>
<dbReference type="PANTHER" id="PTHR23535:SF2">
    <property type="entry name" value="SUGAR EFFLUX TRANSPORTER A-RELATED"/>
    <property type="match status" value="1"/>
</dbReference>
<feature type="transmembrane region" description="Helical" evidence="10">
    <location>
        <begin position="281"/>
        <end position="304"/>
    </location>
</feature>
<evidence type="ECO:0000256" key="2">
    <source>
        <dbReference type="ARBA" id="ARBA00006523"/>
    </source>
</evidence>
<feature type="transmembrane region" description="Helical" evidence="10">
    <location>
        <begin position="132"/>
        <end position="152"/>
    </location>
</feature>
<comment type="subcellular location">
    <subcellularLocation>
        <location evidence="1">Cell membrane</location>
        <topology evidence="1">Multi-pass membrane protein</topology>
    </subcellularLocation>
</comment>
<dbReference type="Pfam" id="PF07690">
    <property type="entry name" value="MFS_1"/>
    <property type="match status" value="2"/>
</dbReference>
<evidence type="ECO:0000256" key="3">
    <source>
        <dbReference type="ARBA" id="ARBA00022448"/>
    </source>
</evidence>
<evidence type="ECO:0000256" key="8">
    <source>
        <dbReference type="ARBA" id="ARBA00023136"/>
    </source>
</evidence>
<feature type="transmembrane region" description="Helical" evidence="10">
    <location>
        <begin position="200"/>
        <end position="223"/>
    </location>
</feature>
<organism evidence="12 13">
    <name type="scientific">Rhizobium freirei PRF 81</name>
    <dbReference type="NCBI Taxonomy" id="363754"/>
    <lineage>
        <taxon>Bacteria</taxon>
        <taxon>Pseudomonadati</taxon>
        <taxon>Pseudomonadota</taxon>
        <taxon>Alphaproteobacteria</taxon>
        <taxon>Hyphomicrobiales</taxon>
        <taxon>Rhizobiaceae</taxon>
        <taxon>Rhizobium/Agrobacterium group</taxon>
        <taxon>Rhizobium</taxon>
    </lineage>
</organism>
<dbReference type="Gene3D" id="1.20.1250.20">
    <property type="entry name" value="MFS general substrate transporter like domains"/>
    <property type="match status" value="2"/>
</dbReference>